<dbReference type="Proteomes" id="UP001370100">
    <property type="component" value="Unassembled WGS sequence"/>
</dbReference>
<dbReference type="EMBL" id="JBBEGL010000012">
    <property type="protein sequence ID" value="MEJ2890383.1"/>
    <property type="molecule type" value="Genomic_DNA"/>
</dbReference>
<reference evidence="1 2" key="1">
    <citation type="submission" date="2024-03" db="EMBL/GenBank/DDBJ databases">
        <title>Actinomycetospora sp. OC33-EN06, a novel actinomycete isolated from wild orchid (Aerides multiflora).</title>
        <authorList>
            <person name="Suriyachadkun C."/>
        </authorList>
    </citation>
    <scope>NUCLEOTIDE SEQUENCE [LARGE SCALE GENOMIC DNA]</scope>
    <source>
        <strain evidence="1 2">OC33-EN06</strain>
    </source>
</reference>
<gene>
    <name evidence="1" type="ORF">WCD41_28265</name>
</gene>
<organism evidence="1 2">
    <name type="scientific">Actinomycetospora aeridis</name>
    <dbReference type="NCBI Taxonomy" id="3129231"/>
    <lineage>
        <taxon>Bacteria</taxon>
        <taxon>Bacillati</taxon>
        <taxon>Actinomycetota</taxon>
        <taxon>Actinomycetes</taxon>
        <taxon>Pseudonocardiales</taxon>
        <taxon>Pseudonocardiaceae</taxon>
        <taxon>Actinomycetospora</taxon>
    </lineage>
</organism>
<keyword evidence="2" id="KW-1185">Reference proteome</keyword>
<sequence length="64" mass="6496">MTVPPHADGDALAALQDAVAALPDGHSEGTGEGTGDDFDAAEHATRFEAVHEALVAVLADVDRT</sequence>
<comment type="caution">
    <text evidence="1">The sequence shown here is derived from an EMBL/GenBank/DDBJ whole genome shotgun (WGS) entry which is preliminary data.</text>
</comment>
<evidence type="ECO:0000313" key="1">
    <source>
        <dbReference type="EMBL" id="MEJ2890383.1"/>
    </source>
</evidence>
<dbReference type="RefSeq" id="WP_337718576.1">
    <property type="nucleotide sequence ID" value="NZ_JBBEGL010000012.1"/>
</dbReference>
<name>A0ABU8NDK5_9PSEU</name>
<proteinExistence type="predicted"/>
<evidence type="ECO:0000313" key="2">
    <source>
        <dbReference type="Proteomes" id="UP001370100"/>
    </source>
</evidence>
<accession>A0ABU8NDK5</accession>
<protein>
    <submittedName>
        <fullName evidence="1">Uncharacterized protein</fullName>
    </submittedName>
</protein>